<organism evidence="1 2">
    <name type="scientific">Streptomyces cyaneofuscatus</name>
    <dbReference type="NCBI Taxonomy" id="66883"/>
    <lineage>
        <taxon>Bacteria</taxon>
        <taxon>Bacillati</taxon>
        <taxon>Actinomycetota</taxon>
        <taxon>Actinomycetes</taxon>
        <taxon>Kitasatosporales</taxon>
        <taxon>Streptomycetaceae</taxon>
        <taxon>Streptomyces</taxon>
    </lineage>
</organism>
<dbReference type="RefSeq" id="WP_326705303.1">
    <property type="nucleotide sequence ID" value="NZ_CP108861.1"/>
</dbReference>
<proteinExistence type="predicted"/>
<sequence>MQRAIVMGGSYAGLFAARVLSDYAEEVVVLEPDEIGQNGIGSRAPQRQQLHALLAMGLAQLETWFPAITQELVDAGAPLGEGDDVQFYVDGRLKAPVSGARMLGATRPFLEAHLRRRVTSLENVRILRLQAGGLVFDGDRVAGVVTAAPDGTRGEVIDAGLVVDAMGRSSRLGSWLAQHGWEGPATDRMHIDLGYATAAFERGSELGGTVIAHSSPGPASGYLPTLTEAGALAAVEGDRWSVVLAGYAHHRPGTDADAFLARMGRCVDPLRKVADNCSMIGDVKTFHFAAGQRRSFSRLRRFPGGLVVVGDALCSVNPVYGQGLTLAALEANCLAAHLRSADSWREPAMGYFRRAEAVADAAWQISSIADLAQPHVTGPYPAGYRLIRRMADMVTTASVIDSGVNSVYMDVVNMLKHPRALSSPQVIGRAVRVLLAR</sequence>
<gene>
    <name evidence="1" type="ORF">OG849_14035</name>
</gene>
<dbReference type="PANTHER" id="PTHR43422:SF3">
    <property type="entry name" value="THIAMINE THIAZOLE SYNTHASE"/>
    <property type="match status" value="1"/>
</dbReference>
<protein>
    <submittedName>
        <fullName evidence="1">Tryptophan 7-halogenase</fullName>
    </submittedName>
</protein>
<dbReference type="Proteomes" id="UP001356428">
    <property type="component" value="Chromosome"/>
</dbReference>
<evidence type="ECO:0000313" key="2">
    <source>
        <dbReference type="Proteomes" id="UP001356428"/>
    </source>
</evidence>
<dbReference type="EMBL" id="CP109083">
    <property type="protein sequence ID" value="WSB08296.1"/>
    <property type="molecule type" value="Genomic_DNA"/>
</dbReference>
<evidence type="ECO:0000313" key="1">
    <source>
        <dbReference type="EMBL" id="WSB08296.1"/>
    </source>
</evidence>
<accession>A0ABZ1EW56</accession>
<name>A0ABZ1EW56_9ACTN</name>
<dbReference type="PANTHER" id="PTHR43422">
    <property type="entry name" value="THIAMINE THIAZOLE SYNTHASE"/>
    <property type="match status" value="1"/>
</dbReference>
<dbReference type="Gene3D" id="3.50.50.60">
    <property type="entry name" value="FAD/NAD(P)-binding domain"/>
    <property type="match status" value="1"/>
</dbReference>
<keyword evidence="2" id="KW-1185">Reference proteome</keyword>
<dbReference type="SUPFAM" id="SSF51905">
    <property type="entry name" value="FAD/NAD(P)-binding domain"/>
    <property type="match status" value="1"/>
</dbReference>
<dbReference type="InterPro" id="IPR036188">
    <property type="entry name" value="FAD/NAD-bd_sf"/>
</dbReference>
<reference evidence="1 2" key="1">
    <citation type="submission" date="2022-10" db="EMBL/GenBank/DDBJ databases">
        <title>The complete genomes of actinobacterial strains from the NBC collection.</title>
        <authorList>
            <person name="Joergensen T.S."/>
            <person name="Alvarez Arevalo M."/>
            <person name="Sterndorff E.B."/>
            <person name="Faurdal D."/>
            <person name="Vuksanovic O."/>
            <person name="Mourched A.-S."/>
            <person name="Charusanti P."/>
            <person name="Shaw S."/>
            <person name="Blin K."/>
            <person name="Weber T."/>
        </authorList>
    </citation>
    <scope>NUCLEOTIDE SEQUENCE [LARGE SCALE GENOMIC DNA]</scope>
    <source>
        <strain evidence="1 2">NBC 01792</strain>
    </source>
</reference>